<dbReference type="InterPro" id="IPR011402">
    <property type="entry name" value="PLipase_D_pln"/>
</dbReference>
<dbReference type="SUPFAM" id="SSF49562">
    <property type="entry name" value="C2 domain (Calcium/lipid-binding domain, CaLB)"/>
    <property type="match status" value="1"/>
</dbReference>
<proteinExistence type="inferred from homology"/>
<dbReference type="Pfam" id="PF00168">
    <property type="entry name" value="C2"/>
    <property type="match status" value="1"/>
</dbReference>
<dbReference type="InterPro" id="IPR035892">
    <property type="entry name" value="C2_domain_sf"/>
</dbReference>
<dbReference type="EMBL" id="JALJOR010000001">
    <property type="protein sequence ID" value="KAK9829229.1"/>
    <property type="molecule type" value="Genomic_DNA"/>
</dbReference>
<reference evidence="15 16" key="1">
    <citation type="journal article" date="2024" name="Nat. Commun.">
        <title>Phylogenomics reveals the evolutionary origins of lichenization in chlorophyte algae.</title>
        <authorList>
            <person name="Puginier C."/>
            <person name="Libourel C."/>
            <person name="Otte J."/>
            <person name="Skaloud P."/>
            <person name="Haon M."/>
            <person name="Grisel S."/>
            <person name="Petersen M."/>
            <person name="Berrin J.G."/>
            <person name="Delaux P.M."/>
            <person name="Dal Grande F."/>
            <person name="Keller J."/>
        </authorList>
    </citation>
    <scope>NUCLEOTIDE SEQUENCE [LARGE SCALE GENOMIC DNA]</scope>
    <source>
        <strain evidence="15 16">SAG 2043</strain>
    </source>
</reference>
<dbReference type="Pfam" id="PF00614">
    <property type="entry name" value="PLDc"/>
    <property type="match status" value="1"/>
</dbReference>
<feature type="domain" description="C2" evidence="13">
    <location>
        <begin position="36"/>
        <end position="176"/>
    </location>
</feature>
<evidence type="ECO:0000256" key="6">
    <source>
        <dbReference type="ARBA" id="ARBA00022737"/>
    </source>
</evidence>
<evidence type="ECO:0000256" key="2">
    <source>
        <dbReference type="ARBA" id="ARBA00001913"/>
    </source>
</evidence>
<dbReference type="PROSITE" id="PS50035">
    <property type="entry name" value="PLD"/>
    <property type="match status" value="2"/>
</dbReference>
<evidence type="ECO:0000256" key="3">
    <source>
        <dbReference type="ARBA" id="ARBA00010683"/>
    </source>
</evidence>
<comment type="similarity">
    <text evidence="3 11">Belongs to the phospholipase D family. C2-PLD subfamily.</text>
</comment>
<comment type="function">
    <text evidence="11">Hydrolyzes glycerol-phospholipids at the terminal phosphodiesteric bond.</text>
</comment>
<evidence type="ECO:0000256" key="9">
    <source>
        <dbReference type="ARBA" id="ARBA00022963"/>
    </source>
</evidence>
<dbReference type="SMART" id="SM00239">
    <property type="entry name" value="C2"/>
    <property type="match status" value="1"/>
</dbReference>
<protein>
    <recommendedName>
        <fullName evidence="4 11">Phospholipase D</fullName>
        <ecNumber evidence="4 11">3.1.4.4</ecNumber>
    </recommendedName>
</protein>
<dbReference type="PIRSF" id="PIRSF036470">
    <property type="entry name" value="PLD_plant"/>
    <property type="match status" value="1"/>
</dbReference>
<evidence type="ECO:0000256" key="8">
    <source>
        <dbReference type="ARBA" id="ARBA00022837"/>
    </source>
</evidence>
<evidence type="ECO:0000313" key="16">
    <source>
        <dbReference type="Proteomes" id="UP001489004"/>
    </source>
</evidence>
<gene>
    <name evidence="15" type="ORF">WJX72_004613</name>
</gene>
<evidence type="ECO:0000256" key="5">
    <source>
        <dbReference type="ARBA" id="ARBA00022723"/>
    </source>
</evidence>
<dbReference type="SMART" id="SM00155">
    <property type="entry name" value="PLDc"/>
    <property type="match status" value="2"/>
</dbReference>
<dbReference type="Gene3D" id="3.30.870.10">
    <property type="entry name" value="Endonuclease Chain A"/>
    <property type="match status" value="2"/>
</dbReference>
<evidence type="ECO:0000259" key="13">
    <source>
        <dbReference type="PROSITE" id="PS50004"/>
    </source>
</evidence>
<keyword evidence="16" id="KW-1185">Reference proteome</keyword>
<feature type="domain" description="PLD phosphodiesterase" evidence="14">
    <location>
        <begin position="389"/>
        <end position="425"/>
    </location>
</feature>
<dbReference type="Gene3D" id="2.60.40.150">
    <property type="entry name" value="C2 domain"/>
    <property type="match status" value="1"/>
</dbReference>
<dbReference type="InterPro" id="IPR015679">
    <property type="entry name" value="PLipase_D_fam"/>
</dbReference>
<evidence type="ECO:0000256" key="7">
    <source>
        <dbReference type="ARBA" id="ARBA00022801"/>
    </source>
</evidence>
<dbReference type="GO" id="GO:0009395">
    <property type="term" value="P:phospholipid catabolic process"/>
    <property type="evidence" value="ECO:0007669"/>
    <property type="project" value="TreeGrafter"/>
</dbReference>
<dbReference type="GO" id="GO:0005509">
    <property type="term" value="F:calcium ion binding"/>
    <property type="evidence" value="ECO:0007669"/>
    <property type="project" value="InterPro"/>
</dbReference>
<dbReference type="GO" id="GO:0005886">
    <property type="term" value="C:plasma membrane"/>
    <property type="evidence" value="ECO:0007669"/>
    <property type="project" value="TreeGrafter"/>
</dbReference>
<evidence type="ECO:0000256" key="4">
    <source>
        <dbReference type="ARBA" id="ARBA00012027"/>
    </source>
</evidence>
<keyword evidence="9 11" id="KW-0442">Lipid degradation</keyword>
<evidence type="ECO:0000256" key="10">
    <source>
        <dbReference type="ARBA" id="ARBA00023098"/>
    </source>
</evidence>
<dbReference type="InterPro" id="IPR024632">
    <property type="entry name" value="PLipase_D_C"/>
</dbReference>
<comment type="catalytic activity">
    <reaction evidence="1 11">
        <text>a 1,2-diacyl-sn-glycero-3-phosphocholine + H2O = a 1,2-diacyl-sn-glycero-3-phosphate + choline + H(+)</text>
        <dbReference type="Rhea" id="RHEA:14445"/>
        <dbReference type="ChEBI" id="CHEBI:15354"/>
        <dbReference type="ChEBI" id="CHEBI:15377"/>
        <dbReference type="ChEBI" id="CHEBI:15378"/>
        <dbReference type="ChEBI" id="CHEBI:57643"/>
        <dbReference type="ChEBI" id="CHEBI:58608"/>
        <dbReference type="EC" id="3.1.4.4"/>
    </reaction>
</comment>
<dbReference type="GO" id="GO:0004630">
    <property type="term" value="F:phospholipase D activity"/>
    <property type="evidence" value="ECO:0007669"/>
    <property type="project" value="UniProtKB-EC"/>
</dbReference>
<dbReference type="EMBL" id="JALJOR010000001">
    <property type="protein sequence ID" value="KAK9829228.1"/>
    <property type="molecule type" value="Genomic_DNA"/>
</dbReference>
<dbReference type="GO" id="GO:0046470">
    <property type="term" value="P:phosphatidylcholine metabolic process"/>
    <property type="evidence" value="ECO:0007669"/>
    <property type="project" value="InterPro"/>
</dbReference>
<dbReference type="PROSITE" id="PS50004">
    <property type="entry name" value="C2"/>
    <property type="match status" value="1"/>
</dbReference>
<dbReference type="AlphaFoldDB" id="A0AAW1R6E0"/>
<comment type="cofactor">
    <cofactor evidence="2 11">
        <name>Ca(2+)</name>
        <dbReference type="ChEBI" id="CHEBI:29108"/>
    </cofactor>
</comment>
<dbReference type="Pfam" id="PF12357">
    <property type="entry name" value="PLD_C"/>
    <property type="match status" value="1"/>
</dbReference>
<keyword evidence="5" id="KW-0479">Metal-binding</keyword>
<evidence type="ECO:0000313" key="15">
    <source>
        <dbReference type="EMBL" id="KAK9829228.1"/>
    </source>
</evidence>
<evidence type="ECO:0000256" key="12">
    <source>
        <dbReference type="SAM" id="MobiDB-lite"/>
    </source>
</evidence>
<feature type="region of interest" description="Disordered" evidence="12">
    <location>
        <begin position="11"/>
        <end position="45"/>
    </location>
</feature>
<evidence type="ECO:0000256" key="1">
    <source>
        <dbReference type="ARBA" id="ARBA00000798"/>
    </source>
</evidence>
<dbReference type="Proteomes" id="UP001489004">
    <property type="component" value="Unassembled WGS sequence"/>
</dbReference>
<dbReference type="PANTHER" id="PTHR18896">
    <property type="entry name" value="PHOSPHOLIPASE D"/>
    <property type="match status" value="1"/>
</dbReference>
<keyword evidence="10" id="KW-0443">Lipid metabolism</keyword>
<dbReference type="InterPro" id="IPR000008">
    <property type="entry name" value="C2_dom"/>
</dbReference>
<dbReference type="PANTHER" id="PTHR18896:SF60">
    <property type="entry name" value="PHOSPHOLIPASE D"/>
    <property type="match status" value="1"/>
</dbReference>
<dbReference type="SUPFAM" id="SSF56024">
    <property type="entry name" value="Phospholipase D/nuclease"/>
    <property type="match status" value="2"/>
</dbReference>
<keyword evidence="8 11" id="KW-0106">Calcium</keyword>
<accession>A0AAW1R6E0</accession>
<sequence>MSTLVELTQAAPTADGASLQHDSGPATIPVTEEANPATSKSVDQEEPKKLWLHGTLYVEVLAGYDLPLHKNLSVRYKLPSILDACLGGAERMACGARPARAYVTVEVGKTTRARTNKHGHTSSPKFNERFEILVADPCDQICFNVKDDNWIGAPHLGRVCIPVERVITGEKIEDVFPLREPTVTDGRGRPVRAKGSLKISLQFKAVARDPIFGQGVGGGGSDGSVPNVYFPMREGCRVTLYSNSMQEPDQKSRVTLANDIMYEARSCWLDIYRAMENAKILIYLTGWSTWPDMRLVRDPALRDDDPANPTLTFGDLLKKKAAEGVRVCMLVWDDKSSFNSPLLSSGSGVMGTHDEETRQFFKGSSVHCKICKRNGGKHTSLVQRFVTGNMFTHHQKSVLVDVEQDGSAQRRLISFVGGLDLCNGRYDTQRHSLFHTLGTIHAHDFHQACIAGASHEQGGPREPWHDIHSRLEGPIAWDVLHNFVQRWRRQAGQHRRRQLLDMKRVRGLYVPQIARGLDVEDVGDPQAMVENPDPGRDTQTWNVQFFRSIDSTSAEGLPSKEDRAYRLGLMSSKGNTIDFSIQEAYVHAIRRAQRYIYIENQYFLGSSHAWDTENEATGANHLVCVELALKIVSKIRAGERFTVYVVLPMWSEGVPDTASVQEILHFQTNTMRMMYTLVADALREKGLQDQHPTDYLFFFCLGNRELPTEDEYVPTASPPADSPYESAQKYRRFMIYVHSKLMIVDDEFIILGSANINQRSLDGARDTEMAVGAFQPAWTMAKHRGKYPQGQIHGFRLQLWEEHTRQLEEVFSQPESLDCMKLLQRIGQRNWDDFVGEEVMDLQSHLLNYPIQVSPDGHVDHLPGHEHWPDFPKASILGGKSATLPDTLTS</sequence>
<organism evidence="15 16">
    <name type="scientific">[Myrmecia] bisecta</name>
    <dbReference type="NCBI Taxonomy" id="41462"/>
    <lineage>
        <taxon>Eukaryota</taxon>
        <taxon>Viridiplantae</taxon>
        <taxon>Chlorophyta</taxon>
        <taxon>core chlorophytes</taxon>
        <taxon>Trebouxiophyceae</taxon>
        <taxon>Trebouxiales</taxon>
        <taxon>Trebouxiaceae</taxon>
        <taxon>Myrmecia</taxon>
    </lineage>
</organism>
<reference evidence="15" key="2">
    <citation type="submission" date="2024-04" db="EMBL/GenBank/DDBJ databases">
        <authorList>
            <person name="Dal Grande F."/>
            <person name="Keller J."/>
            <person name="Delaux P.-M."/>
        </authorList>
    </citation>
    <scope>NUCLEOTIDE SEQUENCE</scope>
    <source>
        <strain evidence="15">SAG 2043</strain>
    </source>
</reference>
<dbReference type="InterPro" id="IPR001736">
    <property type="entry name" value="PLipase_D/transphosphatidylase"/>
</dbReference>
<name>A0AAW1R6E0_9CHLO</name>
<keyword evidence="6" id="KW-0677">Repeat</keyword>
<comment type="caution">
    <text evidence="15">The sequence shown here is derived from an EMBL/GenBank/DDBJ whole genome shotgun (WGS) entry which is preliminary data.</text>
</comment>
<dbReference type="EC" id="3.1.4.4" evidence="4 11"/>
<evidence type="ECO:0000256" key="11">
    <source>
        <dbReference type="PIRNR" id="PIRNR036470"/>
    </source>
</evidence>
<feature type="domain" description="PLD phosphodiesterase" evidence="14">
    <location>
        <begin position="733"/>
        <end position="760"/>
    </location>
</feature>
<keyword evidence="7 11" id="KW-0378">Hydrolase</keyword>
<evidence type="ECO:0000259" key="14">
    <source>
        <dbReference type="PROSITE" id="PS50035"/>
    </source>
</evidence>